<feature type="transmembrane region" description="Helical" evidence="1">
    <location>
        <begin position="12"/>
        <end position="38"/>
    </location>
</feature>
<keyword evidence="3" id="KW-1185">Reference proteome</keyword>
<dbReference type="EMBL" id="BRXS01000003">
    <property type="protein sequence ID" value="GLC25754.1"/>
    <property type="molecule type" value="Genomic_DNA"/>
</dbReference>
<accession>A0AA37VET6</accession>
<comment type="caution">
    <text evidence="2">The sequence shown here is derived from an EMBL/GenBank/DDBJ whole genome shotgun (WGS) entry which is preliminary data.</text>
</comment>
<proteinExistence type="predicted"/>
<keyword evidence="1" id="KW-1133">Transmembrane helix</keyword>
<evidence type="ECO:0000313" key="2">
    <source>
        <dbReference type="EMBL" id="GLC25754.1"/>
    </source>
</evidence>
<evidence type="ECO:0000256" key="1">
    <source>
        <dbReference type="SAM" id="Phobius"/>
    </source>
</evidence>
<evidence type="ECO:0000313" key="3">
    <source>
        <dbReference type="Proteomes" id="UP001161325"/>
    </source>
</evidence>
<dbReference type="Proteomes" id="UP001161325">
    <property type="component" value="Unassembled WGS sequence"/>
</dbReference>
<keyword evidence="1" id="KW-0812">Transmembrane</keyword>
<keyword evidence="1" id="KW-0472">Membrane</keyword>
<sequence>MLASRLLAPRPLAHAAVAIVVGATVLLLVGTLMVVLGVGAGGAP</sequence>
<gene>
    <name evidence="2" type="ORF">rosag_22670</name>
</gene>
<protein>
    <submittedName>
        <fullName evidence="2">Uncharacterized protein</fullName>
    </submittedName>
</protein>
<name>A0AA37VET6_9BACT</name>
<organism evidence="2 3">
    <name type="scientific">Roseisolibacter agri</name>
    <dbReference type="NCBI Taxonomy" id="2014610"/>
    <lineage>
        <taxon>Bacteria</taxon>
        <taxon>Pseudomonadati</taxon>
        <taxon>Gemmatimonadota</taxon>
        <taxon>Gemmatimonadia</taxon>
        <taxon>Gemmatimonadales</taxon>
        <taxon>Gemmatimonadaceae</taxon>
        <taxon>Roseisolibacter</taxon>
    </lineage>
</organism>
<dbReference type="AlphaFoldDB" id="A0AA37VET6"/>
<reference evidence="2" key="1">
    <citation type="submission" date="2022-08" db="EMBL/GenBank/DDBJ databases">
        <title>Draft genome sequencing of Roseisolibacter agri AW1220.</title>
        <authorList>
            <person name="Tobiishi Y."/>
            <person name="Tonouchi A."/>
        </authorList>
    </citation>
    <scope>NUCLEOTIDE SEQUENCE</scope>
    <source>
        <strain evidence="2">AW1220</strain>
    </source>
</reference>
<dbReference type="RefSeq" id="WP_284350214.1">
    <property type="nucleotide sequence ID" value="NZ_BRXS01000003.1"/>
</dbReference>